<keyword evidence="2" id="KW-1185">Reference proteome</keyword>
<dbReference type="RefSeq" id="WP_191324321.1">
    <property type="nucleotide sequence ID" value="NZ_BMZP01000008.1"/>
</dbReference>
<name>A0ABV7V302_9SPHN</name>
<protein>
    <submittedName>
        <fullName evidence="1">Uncharacterized protein</fullName>
    </submittedName>
</protein>
<evidence type="ECO:0000313" key="2">
    <source>
        <dbReference type="Proteomes" id="UP001595683"/>
    </source>
</evidence>
<organism evidence="1 2">
    <name type="scientific">Novosphingobium pokkalii</name>
    <dbReference type="NCBI Taxonomy" id="1770194"/>
    <lineage>
        <taxon>Bacteria</taxon>
        <taxon>Pseudomonadati</taxon>
        <taxon>Pseudomonadota</taxon>
        <taxon>Alphaproteobacteria</taxon>
        <taxon>Sphingomonadales</taxon>
        <taxon>Sphingomonadaceae</taxon>
        <taxon>Novosphingobium</taxon>
    </lineage>
</organism>
<accession>A0ABV7V302</accession>
<sequence>MHWITLTEKTARGEHPIHVNLEHVSSVQAMDGEVTDVWFLAGQKDGKITVTETPEQIFAQPPRKLAS</sequence>
<dbReference type="EMBL" id="JBHRYE010000013">
    <property type="protein sequence ID" value="MFC3671726.1"/>
    <property type="molecule type" value="Genomic_DNA"/>
</dbReference>
<proteinExistence type="predicted"/>
<evidence type="ECO:0000313" key="1">
    <source>
        <dbReference type="EMBL" id="MFC3671726.1"/>
    </source>
</evidence>
<gene>
    <name evidence="1" type="ORF">ACFOOT_09840</name>
</gene>
<reference evidence="2" key="1">
    <citation type="journal article" date="2019" name="Int. J. Syst. Evol. Microbiol.">
        <title>The Global Catalogue of Microorganisms (GCM) 10K type strain sequencing project: providing services to taxonomists for standard genome sequencing and annotation.</title>
        <authorList>
            <consortium name="The Broad Institute Genomics Platform"/>
            <consortium name="The Broad Institute Genome Sequencing Center for Infectious Disease"/>
            <person name="Wu L."/>
            <person name="Ma J."/>
        </authorList>
    </citation>
    <scope>NUCLEOTIDE SEQUENCE [LARGE SCALE GENOMIC DNA]</scope>
    <source>
        <strain evidence="2">KCTC 42224</strain>
    </source>
</reference>
<comment type="caution">
    <text evidence="1">The sequence shown here is derived from an EMBL/GenBank/DDBJ whole genome shotgun (WGS) entry which is preliminary data.</text>
</comment>
<dbReference type="Proteomes" id="UP001595683">
    <property type="component" value="Unassembled WGS sequence"/>
</dbReference>